<dbReference type="GO" id="GO:0009307">
    <property type="term" value="P:DNA restriction-modification system"/>
    <property type="evidence" value="ECO:0007669"/>
    <property type="project" value="UniProtKB-KW"/>
</dbReference>
<keyword evidence="3" id="KW-0238">DNA-binding</keyword>
<keyword evidence="6" id="KW-1185">Reference proteome</keyword>
<dbReference type="Proteomes" id="UP000192418">
    <property type="component" value="Unassembled WGS sequence"/>
</dbReference>
<sequence length="383" mass="43647">MSLTLNGVIKRDMENPEGKFPAEFDTYQVVNPGDFIFCMFDVEETPRAVGLSTYYGMITGAYTVLVPFKGNNKTFLYYFYLHLDSHKMMKPLYRGLRNTIPKEHFFSFKTYVPPLDEQTTIANFLDCKTAKIDQAVAIKEKQIQLLKERKQILIQDAVTKGLDPDVSMCDSGVEWIGEVPRHWGIKRFKYLFSQSNLPTRPDDGMVTSYRDGQVTLRSKRRLTGYTEAILEQGYQGIRKGQLVLNSMDAFEGAIGVSDSDGKCTPEYVICDPMLDDLLPEYFAFLLREMALSKYIQVICNAVRQRAVRIRFNNLKKRFLIVPPIKEQKAIVSHIQTQSVKIDKAITIQEQMIEKLKEYKATLINSAVTGKIKVPGAGEQRAVA</sequence>
<organism evidence="5 6">
    <name type="scientific">Desulfocicer vacuolatum DSM 3385</name>
    <dbReference type="NCBI Taxonomy" id="1121400"/>
    <lineage>
        <taxon>Bacteria</taxon>
        <taxon>Pseudomonadati</taxon>
        <taxon>Thermodesulfobacteriota</taxon>
        <taxon>Desulfobacteria</taxon>
        <taxon>Desulfobacterales</taxon>
        <taxon>Desulfobacteraceae</taxon>
        <taxon>Desulfocicer</taxon>
    </lineage>
</organism>
<dbReference type="InterPro" id="IPR051212">
    <property type="entry name" value="Type-I_RE_S_subunit"/>
</dbReference>
<protein>
    <submittedName>
        <fullName evidence="5">Type I restriction enzyme, S subunit</fullName>
    </submittedName>
</protein>
<evidence type="ECO:0000313" key="5">
    <source>
        <dbReference type="EMBL" id="SMD13707.1"/>
    </source>
</evidence>
<feature type="domain" description="Type I restriction modification DNA specificity" evidence="4">
    <location>
        <begin position="63"/>
        <end position="144"/>
    </location>
</feature>
<dbReference type="Gene3D" id="1.10.287.1120">
    <property type="entry name" value="Bipartite methylase S protein"/>
    <property type="match status" value="1"/>
</dbReference>
<keyword evidence="2" id="KW-0680">Restriction system</keyword>
<evidence type="ECO:0000259" key="4">
    <source>
        <dbReference type="Pfam" id="PF01420"/>
    </source>
</evidence>
<dbReference type="SUPFAM" id="SSF116734">
    <property type="entry name" value="DNA methylase specificity domain"/>
    <property type="match status" value="2"/>
</dbReference>
<dbReference type="Pfam" id="PF01420">
    <property type="entry name" value="Methylase_S"/>
    <property type="match status" value="1"/>
</dbReference>
<evidence type="ECO:0000256" key="3">
    <source>
        <dbReference type="ARBA" id="ARBA00023125"/>
    </source>
</evidence>
<evidence type="ECO:0000313" key="6">
    <source>
        <dbReference type="Proteomes" id="UP000192418"/>
    </source>
</evidence>
<dbReference type="PANTHER" id="PTHR43140">
    <property type="entry name" value="TYPE-1 RESTRICTION ENZYME ECOKI SPECIFICITY PROTEIN"/>
    <property type="match status" value="1"/>
</dbReference>
<name>A0A1W2EVI9_9BACT</name>
<dbReference type="AlphaFoldDB" id="A0A1W2EVI9"/>
<dbReference type="STRING" id="1121400.SAMN02746065_1511"/>
<dbReference type="InterPro" id="IPR044946">
    <property type="entry name" value="Restrct_endonuc_typeI_TRD_sf"/>
</dbReference>
<reference evidence="5 6" key="1">
    <citation type="submission" date="2017-04" db="EMBL/GenBank/DDBJ databases">
        <authorList>
            <person name="Afonso C.L."/>
            <person name="Miller P.J."/>
            <person name="Scott M.A."/>
            <person name="Spackman E."/>
            <person name="Goraichik I."/>
            <person name="Dimitrov K.M."/>
            <person name="Suarez D.L."/>
            <person name="Swayne D.E."/>
        </authorList>
    </citation>
    <scope>NUCLEOTIDE SEQUENCE [LARGE SCALE GENOMIC DNA]</scope>
    <source>
        <strain evidence="5 6">DSM 3385</strain>
    </source>
</reference>
<evidence type="ECO:0000256" key="2">
    <source>
        <dbReference type="ARBA" id="ARBA00022747"/>
    </source>
</evidence>
<proteinExistence type="inferred from homology"/>
<dbReference type="PANTHER" id="PTHR43140:SF1">
    <property type="entry name" value="TYPE I RESTRICTION ENZYME ECOKI SPECIFICITY SUBUNIT"/>
    <property type="match status" value="1"/>
</dbReference>
<comment type="similarity">
    <text evidence="1">Belongs to the type-I restriction system S methylase family.</text>
</comment>
<gene>
    <name evidence="5" type="ORF">SAMN02746065_1511</name>
</gene>
<dbReference type="GO" id="GO:0003677">
    <property type="term" value="F:DNA binding"/>
    <property type="evidence" value="ECO:0007669"/>
    <property type="project" value="UniProtKB-KW"/>
</dbReference>
<dbReference type="EMBL" id="FWXY01000051">
    <property type="protein sequence ID" value="SMD13707.1"/>
    <property type="molecule type" value="Genomic_DNA"/>
</dbReference>
<accession>A0A1W2EVI9</accession>
<dbReference type="InterPro" id="IPR000055">
    <property type="entry name" value="Restrct_endonuc_typeI_TRD"/>
</dbReference>
<dbReference type="Gene3D" id="3.90.220.20">
    <property type="entry name" value="DNA methylase specificity domains"/>
    <property type="match status" value="2"/>
</dbReference>
<evidence type="ECO:0000256" key="1">
    <source>
        <dbReference type="ARBA" id="ARBA00010923"/>
    </source>
</evidence>